<dbReference type="GO" id="GO:0006487">
    <property type="term" value="P:protein N-linked glycosylation"/>
    <property type="evidence" value="ECO:0007669"/>
    <property type="project" value="EnsemblFungi"/>
</dbReference>
<dbReference type="PANTHER" id="PTHR31306:SF5">
    <property type="entry name" value="ALPHA-1,6-MANNOSYLTRANSFERASE MNN10-RELATED"/>
    <property type="match status" value="1"/>
</dbReference>
<evidence type="ECO:0000313" key="5">
    <source>
        <dbReference type="Proteomes" id="UP000095038"/>
    </source>
</evidence>
<dbReference type="GO" id="GO:0000917">
    <property type="term" value="P:division septum assembly"/>
    <property type="evidence" value="ECO:0007669"/>
    <property type="project" value="EnsemblFungi"/>
</dbReference>
<accession>A0A1D2VAG6</accession>
<dbReference type="Gene3D" id="3.90.550.10">
    <property type="entry name" value="Spore Coat Polysaccharide Biosynthesis Protein SpsA, Chain A"/>
    <property type="match status" value="1"/>
</dbReference>
<keyword evidence="2" id="KW-0328">Glycosyltransferase</keyword>
<protein>
    <submittedName>
        <fullName evidence="4">Glycosyltransferase family 34 protein</fullName>
    </submittedName>
</protein>
<feature type="non-terminal residue" evidence="4">
    <location>
        <position position="1"/>
    </location>
</feature>
<evidence type="ECO:0000256" key="2">
    <source>
        <dbReference type="ARBA" id="ARBA00022676"/>
    </source>
</evidence>
<dbReference type="AlphaFoldDB" id="A0A1D2VAG6"/>
<evidence type="ECO:0000256" key="1">
    <source>
        <dbReference type="ARBA" id="ARBA00005664"/>
    </source>
</evidence>
<dbReference type="EMBL" id="KV454491">
    <property type="protein sequence ID" value="ODV58545.1"/>
    <property type="molecule type" value="Genomic_DNA"/>
</dbReference>
<sequence length="279" mass="33845">IVIILAANVEGGVNNWKRAEDWSIERTSILNKKIYSKIHGYNLIIKDFTKKKKYSNEFRESWQKFDVIRSIMKDNEFKENTWFFYLDLYSLIMEPNMSIEELIFKNLNQKSFQTLSYFNPNKIKIDIPYLSFGNNDNSDNNNNNNHIDDNISLIISQDCYGFNLNSFLIKKSNWTNLFLDLIWEPIFYKKLIDINGYLNEERILEYYYSKQSWIRNGMLFLPNKMMNSLKKLLYNWKDRDFLVNMNGCKNKFNRNCWEEMEFYNKLSKNLRLSWFKKLF</sequence>
<dbReference type="PANTHER" id="PTHR31306">
    <property type="entry name" value="ALPHA-1,6-MANNOSYLTRANSFERASE MNN11-RELATED"/>
    <property type="match status" value="1"/>
</dbReference>
<evidence type="ECO:0000256" key="3">
    <source>
        <dbReference type="ARBA" id="ARBA00022679"/>
    </source>
</evidence>
<keyword evidence="5" id="KW-1185">Reference proteome</keyword>
<dbReference type="OrthoDB" id="407658at2759"/>
<proteinExistence type="inferred from homology"/>
<dbReference type="STRING" id="1344418.A0A1D2VAG6"/>
<name>A0A1D2VAG6_9ASCO</name>
<dbReference type="Pfam" id="PF05637">
    <property type="entry name" value="Glyco_transf_34"/>
    <property type="match status" value="1"/>
</dbReference>
<dbReference type="InParanoid" id="A0A1D2VAG6"/>
<dbReference type="GeneID" id="30963384"/>
<dbReference type="GO" id="GO:0000136">
    <property type="term" value="C:mannan polymerase complex"/>
    <property type="evidence" value="ECO:0007669"/>
    <property type="project" value="EnsemblFungi"/>
</dbReference>
<comment type="similarity">
    <text evidence="1">Belongs to the glycosyltransferase 34 family.</text>
</comment>
<dbReference type="GO" id="GO:0007114">
    <property type="term" value="P:cell budding"/>
    <property type="evidence" value="ECO:0007669"/>
    <property type="project" value="EnsemblFungi"/>
</dbReference>
<dbReference type="GO" id="GO:0000032">
    <property type="term" value="P:cell wall mannoprotein biosynthetic process"/>
    <property type="evidence" value="ECO:0007669"/>
    <property type="project" value="EnsemblFungi"/>
</dbReference>
<keyword evidence="3 4" id="KW-0808">Transferase</keyword>
<dbReference type="GO" id="GO:0000009">
    <property type="term" value="F:alpha-1,6-mannosyltransferase activity"/>
    <property type="evidence" value="ECO:0007669"/>
    <property type="project" value="EnsemblFungi"/>
</dbReference>
<feature type="non-terminal residue" evidence="4">
    <location>
        <position position="279"/>
    </location>
</feature>
<dbReference type="Proteomes" id="UP000095038">
    <property type="component" value="Unassembled WGS sequence"/>
</dbReference>
<dbReference type="RefSeq" id="XP_020044852.1">
    <property type="nucleotide sequence ID" value="XM_020189748.1"/>
</dbReference>
<dbReference type="InterPro" id="IPR029044">
    <property type="entry name" value="Nucleotide-diphossugar_trans"/>
</dbReference>
<dbReference type="InterPro" id="IPR008630">
    <property type="entry name" value="Glyco_trans_34"/>
</dbReference>
<organism evidence="4 5">
    <name type="scientific">Ascoidea rubescens DSM 1968</name>
    <dbReference type="NCBI Taxonomy" id="1344418"/>
    <lineage>
        <taxon>Eukaryota</taxon>
        <taxon>Fungi</taxon>
        <taxon>Dikarya</taxon>
        <taxon>Ascomycota</taxon>
        <taxon>Saccharomycotina</taxon>
        <taxon>Saccharomycetes</taxon>
        <taxon>Ascoideaceae</taxon>
        <taxon>Ascoidea</taxon>
    </lineage>
</organism>
<gene>
    <name evidence="4" type="ORF">ASCRUDRAFT_22572</name>
</gene>
<reference evidence="5" key="1">
    <citation type="submission" date="2016-05" db="EMBL/GenBank/DDBJ databases">
        <title>Comparative genomics of biotechnologically important yeasts.</title>
        <authorList>
            <consortium name="DOE Joint Genome Institute"/>
            <person name="Riley R."/>
            <person name="Haridas S."/>
            <person name="Wolfe K.H."/>
            <person name="Lopes M.R."/>
            <person name="Hittinger C.T."/>
            <person name="Goker M."/>
            <person name="Salamov A."/>
            <person name="Wisecaver J."/>
            <person name="Long T.M."/>
            <person name="Aerts A.L."/>
            <person name="Barry K."/>
            <person name="Choi C."/>
            <person name="Clum A."/>
            <person name="Coughlan A.Y."/>
            <person name="Deshpande S."/>
            <person name="Douglass A.P."/>
            <person name="Hanson S.J."/>
            <person name="Klenk H.-P."/>
            <person name="Labutti K."/>
            <person name="Lapidus A."/>
            <person name="Lindquist E."/>
            <person name="Lipzen A."/>
            <person name="Meier-Kolthoff J.P."/>
            <person name="Ohm R.A."/>
            <person name="Otillar R.P."/>
            <person name="Pangilinan J."/>
            <person name="Peng Y."/>
            <person name="Rokas A."/>
            <person name="Rosa C.A."/>
            <person name="Scheuner C."/>
            <person name="Sibirny A.A."/>
            <person name="Slot J.C."/>
            <person name="Stielow J.B."/>
            <person name="Sun H."/>
            <person name="Kurtzman C.P."/>
            <person name="Blackwell M."/>
            <person name="Grigoriev I.V."/>
            <person name="Jeffries T.W."/>
        </authorList>
    </citation>
    <scope>NUCLEOTIDE SEQUENCE [LARGE SCALE GENOMIC DNA]</scope>
    <source>
        <strain evidence="5">DSM 1968</strain>
    </source>
</reference>
<evidence type="ECO:0000313" key="4">
    <source>
        <dbReference type="EMBL" id="ODV58545.1"/>
    </source>
</evidence>